<dbReference type="OrthoDB" id="9787435at2"/>
<sequence>MRAIGLTEFGGPEVLRVIELPDPVPGRGEVRVRVHAASVNPTDTLFRSGATRARFNGRPGPYVPGMDAAGVVDAIGPDTDTPLRPGDAVIAIVRPYEPRGGAYAELVVVPAASVVPIPSDVDFPAASTLLMNALTARMGLDLLAVPAGGTVAVTGAAGAFGGYAVQLAKSDGLRVLADASPSDTDLVAALGADEVVPRGDDVAERFRALTPGGVDGVLDGAMLHELIVPAIRDGGGIAVIRGWDGPAGRGIRIRPVWVNEGATDHARLLRLRDQAEAGELTLRVAGVLPAGEAVQAHRRLAEGGLRGRLVLDFTAV</sequence>
<dbReference type="RefSeq" id="WP_091626659.1">
    <property type="nucleotide sequence ID" value="NZ_FOEF01000022.1"/>
</dbReference>
<keyword evidence="4" id="KW-1185">Reference proteome</keyword>
<feature type="domain" description="Enoyl reductase (ER)" evidence="2">
    <location>
        <begin position="10"/>
        <end position="311"/>
    </location>
</feature>
<dbReference type="SUPFAM" id="SSF51735">
    <property type="entry name" value="NAD(P)-binding Rossmann-fold domains"/>
    <property type="match status" value="1"/>
</dbReference>
<dbReference type="CDD" id="cd05289">
    <property type="entry name" value="MDR_like_2"/>
    <property type="match status" value="1"/>
</dbReference>
<gene>
    <name evidence="3" type="ORF">SAMN04489732_12283</name>
</gene>
<dbReference type="Pfam" id="PF13602">
    <property type="entry name" value="ADH_zinc_N_2"/>
    <property type="match status" value="1"/>
</dbReference>
<dbReference type="InterPro" id="IPR013154">
    <property type="entry name" value="ADH-like_N"/>
</dbReference>
<reference evidence="3 4" key="1">
    <citation type="submission" date="2016-10" db="EMBL/GenBank/DDBJ databases">
        <authorList>
            <person name="de Groot N.N."/>
        </authorList>
    </citation>
    <scope>NUCLEOTIDE SEQUENCE [LARGE SCALE GENOMIC DNA]</scope>
    <source>
        <strain evidence="3 4">DSM 44993</strain>
    </source>
</reference>
<accession>A0A1H8YN48</accession>
<dbReference type="InterPro" id="IPR036291">
    <property type="entry name" value="NAD(P)-bd_dom_sf"/>
</dbReference>
<dbReference type="Gene3D" id="3.90.180.10">
    <property type="entry name" value="Medium-chain alcohol dehydrogenases, catalytic domain"/>
    <property type="match status" value="1"/>
</dbReference>
<dbReference type="SMART" id="SM00829">
    <property type="entry name" value="PKS_ER"/>
    <property type="match status" value="1"/>
</dbReference>
<name>A0A1H8YN48_9PSEU</name>
<dbReference type="Pfam" id="PF08240">
    <property type="entry name" value="ADH_N"/>
    <property type="match status" value="1"/>
</dbReference>
<dbReference type="AlphaFoldDB" id="A0A1H8YN48"/>
<keyword evidence="1" id="KW-0521">NADP</keyword>
<evidence type="ECO:0000259" key="2">
    <source>
        <dbReference type="SMART" id="SM00829"/>
    </source>
</evidence>
<dbReference type="SUPFAM" id="SSF50129">
    <property type="entry name" value="GroES-like"/>
    <property type="match status" value="1"/>
</dbReference>
<proteinExistence type="predicted"/>
<dbReference type="InterPro" id="IPR020843">
    <property type="entry name" value="ER"/>
</dbReference>
<dbReference type="PANTHER" id="PTHR44154:SF1">
    <property type="entry name" value="QUINONE OXIDOREDUCTASE"/>
    <property type="match status" value="1"/>
</dbReference>
<dbReference type="EMBL" id="FOEF01000022">
    <property type="protein sequence ID" value="SEP52798.1"/>
    <property type="molecule type" value="Genomic_DNA"/>
</dbReference>
<evidence type="ECO:0000313" key="3">
    <source>
        <dbReference type="EMBL" id="SEP52798.1"/>
    </source>
</evidence>
<dbReference type="InterPro" id="IPR051603">
    <property type="entry name" value="Zinc-ADH_QOR/CCCR"/>
</dbReference>
<dbReference type="STRING" id="394193.SAMN04489732_12283"/>
<dbReference type="GO" id="GO:0016491">
    <property type="term" value="F:oxidoreductase activity"/>
    <property type="evidence" value="ECO:0007669"/>
    <property type="project" value="InterPro"/>
</dbReference>
<protein>
    <submittedName>
        <fullName evidence="3">NADPH:quinone reductase</fullName>
    </submittedName>
</protein>
<dbReference type="Proteomes" id="UP000198582">
    <property type="component" value="Unassembled WGS sequence"/>
</dbReference>
<evidence type="ECO:0000256" key="1">
    <source>
        <dbReference type="ARBA" id="ARBA00022857"/>
    </source>
</evidence>
<dbReference type="Gene3D" id="3.40.50.720">
    <property type="entry name" value="NAD(P)-binding Rossmann-like Domain"/>
    <property type="match status" value="1"/>
</dbReference>
<evidence type="ECO:0000313" key="4">
    <source>
        <dbReference type="Proteomes" id="UP000198582"/>
    </source>
</evidence>
<organism evidence="3 4">
    <name type="scientific">Amycolatopsis saalfeldensis</name>
    <dbReference type="NCBI Taxonomy" id="394193"/>
    <lineage>
        <taxon>Bacteria</taxon>
        <taxon>Bacillati</taxon>
        <taxon>Actinomycetota</taxon>
        <taxon>Actinomycetes</taxon>
        <taxon>Pseudonocardiales</taxon>
        <taxon>Pseudonocardiaceae</taxon>
        <taxon>Amycolatopsis</taxon>
    </lineage>
</organism>
<dbReference type="InterPro" id="IPR011032">
    <property type="entry name" value="GroES-like_sf"/>
</dbReference>
<dbReference type="PANTHER" id="PTHR44154">
    <property type="entry name" value="QUINONE OXIDOREDUCTASE"/>
    <property type="match status" value="1"/>
</dbReference>